<name>A0A9D1G3G5_9FIRM</name>
<keyword evidence="4" id="KW-0175">Coiled coil</keyword>
<reference evidence="6" key="1">
    <citation type="submission" date="2020-10" db="EMBL/GenBank/DDBJ databases">
        <authorList>
            <person name="Gilroy R."/>
        </authorList>
    </citation>
    <scope>NUCLEOTIDE SEQUENCE</scope>
    <source>
        <strain evidence="6">13766</strain>
    </source>
</reference>
<dbReference type="GO" id="GO:0003677">
    <property type="term" value="F:DNA binding"/>
    <property type="evidence" value="ECO:0007669"/>
    <property type="project" value="UniProtKB-KW"/>
</dbReference>
<evidence type="ECO:0000259" key="5">
    <source>
        <dbReference type="PROSITE" id="PS50995"/>
    </source>
</evidence>
<keyword evidence="1" id="KW-0805">Transcription regulation</keyword>
<protein>
    <submittedName>
        <fullName evidence="6">MarR family transcriptional regulator</fullName>
    </submittedName>
</protein>
<evidence type="ECO:0000313" key="7">
    <source>
        <dbReference type="Proteomes" id="UP000824140"/>
    </source>
</evidence>
<dbReference type="InterPro" id="IPR036390">
    <property type="entry name" value="WH_DNA-bd_sf"/>
</dbReference>
<evidence type="ECO:0000256" key="2">
    <source>
        <dbReference type="ARBA" id="ARBA00023125"/>
    </source>
</evidence>
<dbReference type="AlphaFoldDB" id="A0A9D1G3G5"/>
<proteinExistence type="predicted"/>
<gene>
    <name evidence="6" type="ORF">IAA84_12210</name>
</gene>
<dbReference type="SMART" id="SM00347">
    <property type="entry name" value="HTH_MARR"/>
    <property type="match status" value="1"/>
</dbReference>
<dbReference type="PANTHER" id="PTHR42756:SF1">
    <property type="entry name" value="TRANSCRIPTIONAL REPRESSOR OF EMRAB OPERON"/>
    <property type="match status" value="1"/>
</dbReference>
<sequence length="160" mass="18172">MDPKEMDGVRQRLARRLMLVSRRHFVLSNMMLEKTGIGSGQVPILMELQRHGEMTQSVLAEHVRVTPATMSGTLKRMERDGHIARRGDELDARVSLVRLTEAGERLCERAHELFIKSDELMFEGVSNEECERMYATLETALKNLETAIQGESHEKATPLP</sequence>
<keyword evidence="2" id="KW-0238">DNA-binding</keyword>
<dbReference type="EMBL" id="DVJN01000229">
    <property type="protein sequence ID" value="HIS93770.1"/>
    <property type="molecule type" value="Genomic_DNA"/>
</dbReference>
<organism evidence="6 7">
    <name type="scientific">Candidatus Alectryocaccomicrobium excrementavium</name>
    <dbReference type="NCBI Taxonomy" id="2840668"/>
    <lineage>
        <taxon>Bacteria</taxon>
        <taxon>Bacillati</taxon>
        <taxon>Bacillota</taxon>
        <taxon>Clostridia</taxon>
        <taxon>Candidatus Alectryocaccomicrobium</taxon>
    </lineage>
</organism>
<dbReference type="GO" id="GO:0003700">
    <property type="term" value="F:DNA-binding transcription factor activity"/>
    <property type="evidence" value="ECO:0007669"/>
    <property type="project" value="InterPro"/>
</dbReference>
<accession>A0A9D1G3G5</accession>
<dbReference type="Pfam" id="PF12802">
    <property type="entry name" value="MarR_2"/>
    <property type="match status" value="1"/>
</dbReference>
<evidence type="ECO:0000313" key="6">
    <source>
        <dbReference type="EMBL" id="HIS93770.1"/>
    </source>
</evidence>
<dbReference type="PANTHER" id="PTHR42756">
    <property type="entry name" value="TRANSCRIPTIONAL REGULATOR, MARR"/>
    <property type="match status" value="1"/>
</dbReference>
<dbReference type="Proteomes" id="UP000824140">
    <property type="component" value="Unassembled WGS sequence"/>
</dbReference>
<dbReference type="SUPFAM" id="SSF46785">
    <property type="entry name" value="Winged helix' DNA-binding domain"/>
    <property type="match status" value="1"/>
</dbReference>
<feature type="domain" description="HTH marR-type" evidence="5">
    <location>
        <begin position="10"/>
        <end position="142"/>
    </location>
</feature>
<keyword evidence="3" id="KW-0804">Transcription</keyword>
<dbReference type="InterPro" id="IPR000835">
    <property type="entry name" value="HTH_MarR-typ"/>
</dbReference>
<dbReference type="InterPro" id="IPR036388">
    <property type="entry name" value="WH-like_DNA-bd_sf"/>
</dbReference>
<dbReference type="PRINTS" id="PR00598">
    <property type="entry name" value="HTHMARR"/>
</dbReference>
<dbReference type="Gene3D" id="1.10.10.10">
    <property type="entry name" value="Winged helix-like DNA-binding domain superfamily/Winged helix DNA-binding domain"/>
    <property type="match status" value="1"/>
</dbReference>
<evidence type="ECO:0000256" key="4">
    <source>
        <dbReference type="SAM" id="Coils"/>
    </source>
</evidence>
<feature type="coiled-coil region" evidence="4">
    <location>
        <begin position="127"/>
        <end position="154"/>
    </location>
</feature>
<evidence type="ECO:0000256" key="3">
    <source>
        <dbReference type="ARBA" id="ARBA00023163"/>
    </source>
</evidence>
<dbReference type="PROSITE" id="PS50995">
    <property type="entry name" value="HTH_MARR_2"/>
    <property type="match status" value="1"/>
</dbReference>
<reference evidence="6" key="2">
    <citation type="journal article" date="2021" name="PeerJ">
        <title>Extensive microbial diversity within the chicken gut microbiome revealed by metagenomics and culture.</title>
        <authorList>
            <person name="Gilroy R."/>
            <person name="Ravi A."/>
            <person name="Getino M."/>
            <person name="Pursley I."/>
            <person name="Horton D.L."/>
            <person name="Alikhan N.F."/>
            <person name="Baker D."/>
            <person name="Gharbi K."/>
            <person name="Hall N."/>
            <person name="Watson M."/>
            <person name="Adriaenssens E.M."/>
            <person name="Foster-Nyarko E."/>
            <person name="Jarju S."/>
            <person name="Secka A."/>
            <person name="Antonio M."/>
            <person name="Oren A."/>
            <person name="Chaudhuri R.R."/>
            <person name="La Ragione R."/>
            <person name="Hildebrand F."/>
            <person name="Pallen M.J."/>
        </authorList>
    </citation>
    <scope>NUCLEOTIDE SEQUENCE</scope>
    <source>
        <strain evidence="6">13766</strain>
    </source>
</reference>
<evidence type="ECO:0000256" key="1">
    <source>
        <dbReference type="ARBA" id="ARBA00023015"/>
    </source>
</evidence>
<comment type="caution">
    <text evidence="6">The sequence shown here is derived from an EMBL/GenBank/DDBJ whole genome shotgun (WGS) entry which is preliminary data.</text>
</comment>